<gene>
    <name evidence="1" type="ORF">GMBLW1_31540</name>
</gene>
<evidence type="ECO:0000313" key="2">
    <source>
        <dbReference type="Proteomes" id="UP000464378"/>
    </source>
</evidence>
<dbReference type="EMBL" id="LR586016">
    <property type="protein sequence ID" value="VIP00806.1"/>
    <property type="molecule type" value="Genomic_DNA"/>
</dbReference>
<dbReference type="InParanoid" id="A0A6C2YH42"/>
<name>A0A6C2YH42_9BACT</name>
<reference evidence="1" key="1">
    <citation type="submission" date="2019-04" db="EMBL/GenBank/DDBJ databases">
        <authorList>
            <consortium name="Science for Life Laboratories"/>
        </authorList>
    </citation>
    <scope>NUCLEOTIDE SEQUENCE</scope>
    <source>
        <strain evidence="1">MBLW1</strain>
    </source>
</reference>
<dbReference type="AlphaFoldDB" id="A0A6C2YH42"/>
<sequence>MNDVEQTIQLVEDTLNETRVIRLGDSCLVGNGAAEELKRLGPVALPVIQQVVVRRVVPIPQEVADHHELMWRFPGLLSLWVTYFRLAQHTHLQEAVDFLGTLDGSVLASAVLGCTSVWGSTNWDELPPTLATLLQEIATHPSDIAAEVVRQRLLHVWNRHV</sequence>
<dbReference type="EMBL" id="LR593887">
    <property type="protein sequence ID" value="VTR97030.1"/>
    <property type="molecule type" value="Genomic_DNA"/>
</dbReference>
<organism evidence="1">
    <name type="scientific">Tuwongella immobilis</name>
    <dbReference type="NCBI Taxonomy" id="692036"/>
    <lineage>
        <taxon>Bacteria</taxon>
        <taxon>Pseudomonadati</taxon>
        <taxon>Planctomycetota</taxon>
        <taxon>Planctomycetia</taxon>
        <taxon>Gemmatales</taxon>
        <taxon>Gemmataceae</taxon>
        <taxon>Tuwongella</taxon>
    </lineage>
</organism>
<proteinExistence type="predicted"/>
<dbReference type="KEGG" id="tim:GMBLW1_31540"/>
<protein>
    <submittedName>
        <fullName evidence="1">Uncharacterized protein</fullName>
    </submittedName>
</protein>
<evidence type="ECO:0000313" key="1">
    <source>
        <dbReference type="EMBL" id="VIP00806.1"/>
    </source>
</evidence>
<accession>A0A6C2YH42</accession>
<keyword evidence="2" id="KW-1185">Reference proteome</keyword>
<dbReference type="Proteomes" id="UP000464378">
    <property type="component" value="Chromosome"/>
</dbReference>
<dbReference type="RefSeq" id="WP_162655980.1">
    <property type="nucleotide sequence ID" value="NZ_LR593887.1"/>
</dbReference>